<proteinExistence type="predicted"/>
<evidence type="ECO:0008006" key="3">
    <source>
        <dbReference type="Google" id="ProtNLM"/>
    </source>
</evidence>
<name>A0A0L9TNU0_PHAAN</name>
<sequence>MRRCDATVRRWCDGEVWWCFLPQASARRRHAAPIQDDPIAEDRAFEEEAYQAYEGPVHEEAFEAPHDDNEEEEHVNVPDIQEEDVDGFPGGPRDASLLTHYVQHVAYGISQGRNWIYEHFPTMGRRRLVSSYDETTPRAARWQSPRQSSTLAEIRSQLDGLTYSGVVWHPYEGRRGICPFFGICMYSGWIRIGDILSRYLPERVI</sequence>
<dbReference type="Gramene" id="KOM32220">
    <property type="protein sequence ID" value="KOM32220"/>
    <property type="gene ID" value="LR48_Vigan01g177600"/>
</dbReference>
<dbReference type="EMBL" id="CM003371">
    <property type="protein sequence ID" value="KOM32220.1"/>
    <property type="molecule type" value="Genomic_DNA"/>
</dbReference>
<dbReference type="AlphaFoldDB" id="A0A0L9TNU0"/>
<reference evidence="2" key="1">
    <citation type="journal article" date="2015" name="Proc. Natl. Acad. Sci. U.S.A.">
        <title>Genome sequencing of adzuki bean (Vigna angularis) provides insight into high starch and low fat accumulation and domestication.</title>
        <authorList>
            <person name="Yang K."/>
            <person name="Tian Z."/>
            <person name="Chen C."/>
            <person name="Luo L."/>
            <person name="Zhao B."/>
            <person name="Wang Z."/>
            <person name="Yu L."/>
            <person name="Li Y."/>
            <person name="Sun Y."/>
            <person name="Li W."/>
            <person name="Chen Y."/>
            <person name="Li Y."/>
            <person name="Zhang Y."/>
            <person name="Ai D."/>
            <person name="Zhao J."/>
            <person name="Shang C."/>
            <person name="Ma Y."/>
            <person name="Wu B."/>
            <person name="Wang M."/>
            <person name="Gao L."/>
            <person name="Sun D."/>
            <person name="Zhang P."/>
            <person name="Guo F."/>
            <person name="Wang W."/>
            <person name="Li Y."/>
            <person name="Wang J."/>
            <person name="Varshney R.K."/>
            <person name="Wang J."/>
            <person name="Ling H.Q."/>
            <person name="Wan P."/>
        </authorList>
    </citation>
    <scope>NUCLEOTIDE SEQUENCE</scope>
    <source>
        <strain evidence="2">cv. Jingnong 6</strain>
    </source>
</reference>
<organism evidence="1 2">
    <name type="scientific">Phaseolus angularis</name>
    <name type="common">Azuki bean</name>
    <name type="synonym">Vigna angularis</name>
    <dbReference type="NCBI Taxonomy" id="3914"/>
    <lineage>
        <taxon>Eukaryota</taxon>
        <taxon>Viridiplantae</taxon>
        <taxon>Streptophyta</taxon>
        <taxon>Embryophyta</taxon>
        <taxon>Tracheophyta</taxon>
        <taxon>Spermatophyta</taxon>
        <taxon>Magnoliopsida</taxon>
        <taxon>eudicotyledons</taxon>
        <taxon>Gunneridae</taxon>
        <taxon>Pentapetalae</taxon>
        <taxon>rosids</taxon>
        <taxon>fabids</taxon>
        <taxon>Fabales</taxon>
        <taxon>Fabaceae</taxon>
        <taxon>Papilionoideae</taxon>
        <taxon>50 kb inversion clade</taxon>
        <taxon>NPAAA clade</taxon>
        <taxon>indigoferoid/millettioid clade</taxon>
        <taxon>Phaseoleae</taxon>
        <taxon>Vigna</taxon>
    </lineage>
</organism>
<evidence type="ECO:0000313" key="2">
    <source>
        <dbReference type="Proteomes" id="UP000053144"/>
    </source>
</evidence>
<evidence type="ECO:0000313" key="1">
    <source>
        <dbReference type="EMBL" id="KOM32220.1"/>
    </source>
</evidence>
<gene>
    <name evidence="1" type="ORF">LR48_Vigan01g177600</name>
</gene>
<dbReference type="Proteomes" id="UP000053144">
    <property type="component" value="Chromosome 1"/>
</dbReference>
<protein>
    <recommendedName>
        <fullName evidence="3">Aminotransferase-like plant mobile domain-containing protein</fullName>
    </recommendedName>
</protein>
<accession>A0A0L9TNU0</accession>